<name>Q9TR62_RABIT</name>
<keyword id="KW-0903">Direct protein sequencing</keyword>
<organism>
    <name type="scientific">Oryctolagus cuniculus</name>
    <name type="common">Rabbit</name>
    <dbReference type="NCBI Taxonomy" id="9986"/>
    <lineage>
        <taxon>Eukaryota</taxon>
        <taxon>Metazoa</taxon>
        <taxon>Chordata</taxon>
        <taxon>Craniata</taxon>
        <taxon>Vertebrata</taxon>
        <taxon>Euteleostomi</taxon>
        <taxon>Mammalia</taxon>
        <taxon>Eutheria</taxon>
        <taxon>Euarchontoglires</taxon>
        <taxon>Glires</taxon>
        <taxon>Lagomorpha</taxon>
        <taxon>Leporidae</taxon>
        <taxon>Oryctolagus</taxon>
    </lineage>
</organism>
<protein>
    <submittedName>
        <fullName>Apolipoprotein A-IV</fullName>
    </submittedName>
</protein>
<reference key="1">
    <citation type="journal article" date="1995" name="Atherosclerosis">
        <title>Genetic but not diet-induced hypercholesterolemia causes low apolipoprotein A-IV level in rabbit sera.</title>
        <authorList>
            <person name="Mezdour H."/>
            <person name="Yamamura T."/>
            <person name="Nomura S."/>
            <person name="Yamamoto A."/>
        </authorList>
    </citation>
    <scope>PROTEIN SEQUENCE</scope>
</reference>
<accession>Q9TR62</accession>
<sequence>EVSADQVATVMWDYF</sequence>
<proteinExistence type="evidence at protein level"/>